<evidence type="ECO:0000313" key="2">
    <source>
        <dbReference type="Proteomes" id="UP001235712"/>
    </source>
</evidence>
<name>A0ABT9P9F6_9ACTN</name>
<dbReference type="RefSeq" id="WP_307247421.1">
    <property type="nucleotide sequence ID" value="NZ_JAUSQZ010000001.1"/>
</dbReference>
<reference evidence="1 2" key="1">
    <citation type="submission" date="2023-07" db="EMBL/GenBank/DDBJ databases">
        <title>Sequencing the genomes of 1000 actinobacteria strains.</title>
        <authorList>
            <person name="Klenk H.-P."/>
        </authorList>
    </citation>
    <scope>NUCLEOTIDE SEQUENCE [LARGE SCALE GENOMIC DNA]</scope>
    <source>
        <strain evidence="1 2">DSM 44388</strain>
    </source>
</reference>
<sequence length="148" mass="16546">MTIPFPAHAWPLLRAALQHIADHPEEFWMQQFTTSPEYVKELRGVDSCWLPAQLPPPGACGTIACLGGRIALIHDPSTVHVTSFTVMRALGLPDIFDDYHERWEDETSQALDDVFQDMDIDSYPDLKNALLARFTFPEPLPSPSAVTA</sequence>
<protein>
    <submittedName>
        <fullName evidence="1">Uncharacterized protein</fullName>
    </submittedName>
</protein>
<evidence type="ECO:0000313" key="1">
    <source>
        <dbReference type="EMBL" id="MDP9829331.1"/>
    </source>
</evidence>
<proteinExistence type="predicted"/>
<dbReference type="Proteomes" id="UP001235712">
    <property type="component" value="Unassembled WGS sequence"/>
</dbReference>
<organism evidence="1 2">
    <name type="scientific">Kineosporia succinea</name>
    <dbReference type="NCBI Taxonomy" id="84632"/>
    <lineage>
        <taxon>Bacteria</taxon>
        <taxon>Bacillati</taxon>
        <taxon>Actinomycetota</taxon>
        <taxon>Actinomycetes</taxon>
        <taxon>Kineosporiales</taxon>
        <taxon>Kineosporiaceae</taxon>
        <taxon>Kineosporia</taxon>
    </lineage>
</organism>
<accession>A0ABT9P9F6</accession>
<gene>
    <name evidence="1" type="ORF">J2S57_005080</name>
</gene>
<dbReference type="EMBL" id="JAUSQZ010000001">
    <property type="protein sequence ID" value="MDP9829331.1"/>
    <property type="molecule type" value="Genomic_DNA"/>
</dbReference>
<comment type="caution">
    <text evidence="1">The sequence shown here is derived from an EMBL/GenBank/DDBJ whole genome shotgun (WGS) entry which is preliminary data.</text>
</comment>
<keyword evidence="2" id="KW-1185">Reference proteome</keyword>